<evidence type="ECO:0000256" key="3">
    <source>
        <dbReference type="ARBA" id="ARBA00023167"/>
    </source>
</evidence>
<accession>A0A4Y3REP1</accession>
<comment type="similarity">
    <text evidence="4">Belongs to the HAD-like hydrolase superfamily. MasA/MtnC family.</text>
</comment>
<keyword evidence="7" id="KW-1185">Reference proteome</keyword>
<gene>
    <name evidence="4 6" type="primary">mtnC</name>
    <name evidence="6" type="ORF">SGA01_07480</name>
</gene>
<comment type="caution">
    <text evidence="6">The sequence shown here is derived from an EMBL/GenBank/DDBJ whole genome shotgun (WGS) entry which is preliminary data.</text>
</comment>
<comment type="catalytic activity">
    <reaction evidence="4">
        <text>5-methylsulfanyl-2,3-dioxopentyl phosphate + H2O = 1,2-dihydroxy-5-(methylsulfanyl)pent-1-en-3-one + phosphate</text>
        <dbReference type="Rhea" id="RHEA:21700"/>
        <dbReference type="ChEBI" id="CHEBI:15377"/>
        <dbReference type="ChEBI" id="CHEBI:43474"/>
        <dbReference type="ChEBI" id="CHEBI:49252"/>
        <dbReference type="ChEBI" id="CHEBI:58828"/>
        <dbReference type="EC" id="3.1.3.77"/>
    </reaction>
</comment>
<dbReference type="EMBL" id="BJMN01000005">
    <property type="protein sequence ID" value="GEB55143.1"/>
    <property type="molecule type" value="Genomic_DNA"/>
</dbReference>
<dbReference type="Proteomes" id="UP000315226">
    <property type="component" value="Unassembled WGS sequence"/>
</dbReference>
<dbReference type="AlphaFoldDB" id="A0A4Y3REP1"/>
<comment type="subunit">
    <text evidence="4">Monomer.</text>
</comment>
<proteinExistence type="inferred from homology"/>
<dbReference type="Pfam" id="PF00702">
    <property type="entry name" value="Hydrolase"/>
    <property type="match status" value="1"/>
</dbReference>
<comment type="cofactor">
    <cofactor evidence="4">
        <name>Mg(2+)</name>
        <dbReference type="ChEBI" id="CHEBI:18420"/>
    </cofactor>
    <text evidence="4">Binds 1 Mg(2+) ion per subunit.</text>
</comment>
<dbReference type="SFLD" id="SFLDG01133">
    <property type="entry name" value="C1.5.4:_Enolase-phosphatase_Li"/>
    <property type="match status" value="1"/>
</dbReference>
<comment type="pathway">
    <text evidence="4">Amino-acid biosynthesis; L-methionine biosynthesis via salvage pathway; L-methionine from S-methyl-5-thio-alpha-D-ribose 1-phosphate: step 3/6.</text>
</comment>
<dbReference type="CDD" id="cd01629">
    <property type="entry name" value="HAD_EP"/>
    <property type="match status" value="1"/>
</dbReference>
<dbReference type="RefSeq" id="WP_141293235.1">
    <property type="nucleotide sequence ID" value="NZ_BJMN01000005.1"/>
</dbReference>
<evidence type="ECO:0000313" key="7">
    <source>
        <dbReference type="Proteomes" id="UP000315226"/>
    </source>
</evidence>
<dbReference type="InterPro" id="IPR023943">
    <property type="entry name" value="Enolase-ppase_E1"/>
</dbReference>
<comment type="function">
    <text evidence="4">Bifunctional enzyme that catalyzes the enolization of 2,3-diketo-5-methylthiopentyl-1-phosphate (DK-MTP-1-P) into the intermediate 2-hydroxy-3-keto-5-methylthiopentenyl-1-phosphate (HK-MTPenyl-1-P), which is then dephosphorylated to form the acireductone 1,2-dihydroxy-3-keto-5-methylthiopentene (DHK-MTPene).</text>
</comment>
<dbReference type="SFLD" id="SFLDG01129">
    <property type="entry name" value="C1.5:_HAD__Beta-PGM__Phosphata"/>
    <property type="match status" value="1"/>
</dbReference>
<dbReference type="NCBIfam" id="TIGR01691">
    <property type="entry name" value="enolase-ppase"/>
    <property type="match status" value="1"/>
</dbReference>
<sequence>MTGTGRLRAVVLDIEGTTGSLDHVQDVLFPYARARFASWLAAHRGTAQWRRILDAVADEAGSVQDEAGALALLERWADADVKTPPLKTLQGLIWSSGYADGQLQGHVYADVPPALERWKARGVGRFVYSSGSVAAQRDWFGHTEYGDLRPLLDGYFDLTTAGPKTSPESYDTIARQLGHAPAALLFVSDLGAELDAAATAGWRTAAVRRSDDDRAPVPGHPAVDSLAPLL</sequence>
<dbReference type="SUPFAM" id="SSF56784">
    <property type="entry name" value="HAD-like"/>
    <property type="match status" value="1"/>
</dbReference>
<dbReference type="InterPro" id="IPR023214">
    <property type="entry name" value="HAD_sf"/>
</dbReference>
<evidence type="ECO:0000256" key="2">
    <source>
        <dbReference type="ARBA" id="ARBA00022801"/>
    </source>
</evidence>
<dbReference type="OrthoDB" id="9797416at2"/>
<dbReference type="Gene3D" id="1.10.720.60">
    <property type="match status" value="1"/>
</dbReference>
<dbReference type="SFLD" id="SFLDS00003">
    <property type="entry name" value="Haloacid_Dehalogenase"/>
    <property type="match status" value="1"/>
</dbReference>
<feature type="region of interest" description="Disordered" evidence="5">
    <location>
        <begin position="207"/>
        <end position="230"/>
    </location>
</feature>
<dbReference type="GO" id="GO:0043716">
    <property type="term" value="F:2-hydroxy-3-keto-5-methylthiopentenyl-1-phosphate phosphatase activity"/>
    <property type="evidence" value="ECO:0007669"/>
    <property type="project" value="UniProtKB-UniRule"/>
</dbReference>
<dbReference type="PRINTS" id="PR00413">
    <property type="entry name" value="HADHALOGNASE"/>
</dbReference>
<organism evidence="6 7">
    <name type="scientific">Streptomyces gardneri</name>
    <dbReference type="NCBI Taxonomy" id="66892"/>
    <lineage>
        <taxon>Bacteria</taxon>
        <taxon>Bacillati</taxon>
        <taxon>Actinomycetota</taxon>
        <taxon>Actinomycetes</taxon>
        <taxon>Kitasatosporales</taxon>
        <taxon>Streptomycetaceae</taxon>
        <taxon>Streptomyces</taxon>
    </lineage>
</organism>
<keyword evidence="4" id="KW-0460">Magnesium</keyword>
<reference evidence="6 7" key="1">
    <citation type="submission" date="2019-06" db="EMBL/GenBank/DDBJ databases">
        <title>Whole genome shotgun sequence of Streptomyces gardneri NBRC 12865.</title>
        <authorList>
            <person name="Hosoyama A."/>
            <person name="Uohara A."/>
            <person name="Ohji S."/>
            <person name="Ichikawa N."/>
        </authorList>
    </citation>
    <scope>NUCLEOTIDE SEQUENCE [LARGE SCALE GENOMIC DNA]</scope>
    <source>
        <strain evidence="6 7">NBRC 12865</strain>
    </source>
</reference>
<dbReference type="InterPro" id="IPR036412">
    <property type="entry name" value="HAD-like_sf"/>
</dbReference>
<dbReference type="GO" id="GO:0043874">
    <property type="term" value="F:acireductone synthase activity"/>
    <property type="evidence" value="ECO:0007669"/>
    <property type="project" value="UniProtKB-EC"/>
</dbReference>
<dbReference type="GO" id="GO:0043715">
    <property type="term" value="F:2,3-diketo-5-methylthiopentyl-1-phosphate enolase activity"/>
    <property type="evidence" value="ECO:0007669"/>
    <property type="project" value="UniProtKB-UniRule"/>
</dbReference>
<dbReference type="HAMAP" id="MF_01681">
    <property type="entry name" value="Salvage_MtnC"/>
    <property type="match status" value="1"/>
</dbReference>
<dbReference type="Gene3D" id="3.40.50.1000">
    <property type="entry name" value="HAD superfamily/HAD-like"/>
    <property type="match status" value="1"/>
</dbReference>
<dbReference type="PANTHER" id="PTHR20371:SF1">
    <property type="entry name" value="ENOLASE-PHOSPHATASE E1"/>
    <property type="match status" value="1"/>
</dbReference>
<keyword evidence="1 4" id="KW-0028">Amino-acid biosynthesis</keyword>
<dbReference type="PANTHER" id="PTHR20371">
    <property type="entry name" value="ENOLASE-PHOSPHATASE E1"/>
    <property type="match status" value="1"/>
</dbReference>
<dbReference type="GO" id="GO:0019509">
    <property type="term" value="P:L-methionine salvage from methylthioadenosine"/>
    <property type="evidence" value="ECO:0007669"/>
    <property type="project" value="UniProtKB-UniRule"/>
</dbReference>
<dbReference type="EC" id="3.1.3.77" evidence="4"/>
<evidence type="ECO:0000256" key="5">
    <source>
        <dbReference type="SAM" id="MobiDB-lite"/>
    </source>
</evidence>
<comment type="pathway">
    <text evidence="4">Amino-acid biosynthesis; L-methionine biosynthesis via salvage pathway; L-methionine from S-methyl-5-thio-alpha-D-ribose 1-phosphate: step 4/6.</text>
</comment>
<dbReference type="GO" id="GO:0000287">
    <property type="term" value="F:magnesium ion binding"/>
    <property type="evidence" value="ECO:0007669"/>
    <property type="project" value="UniProtKB-UniRule"/>
</dbReference>
<dbReference type="InterPro" id="IPR006439">
    <property type="entry name" value="HAD-SF_hydro_IA"/>
</dbReference>
<evidence type="ECO:0000256" key="4">
    <source>
        <dbReference type="HAMAP-Rule" id="MF_01681"/>
    </source>
</evidence>
<evidence type="ECO:0000313" key="6">
    <source>
        <dbReference type="EMBL" id="GEB55143.1"/>
    </source>
</evidence>
<keyword evidence="4" id="KW-0479">Metal-binding</keyword>
<name>A0A4Y3REP1_9ACTN</name>
<dbReference type="UniPathway" id="UPA00904">
    <property type="reaction ID" value="UER00876"/>
</dbReference>
<keyword evidence="2 4" id="KW-0378">Hydrolase</keyword>
<protein>
    <recommendedName>
        <fullName evidence="4">Enolase-phosphatase E1</fullName>
        <ecNumber evidence="4">3.1.3.77</ecNumber>
    </recommendedName>
    <alternativeName>
        <fullName evidence="4">2,3-diketo-5-methylthio-1-phosphopentane phosphatase</fullName>
    </alternativeName>
</protein>
<evidence type="ECO:0000256" key="1">
    <source>
        <dbReference type="ARBA" id="ARBA00022605"/>
    </source>
</evidence>
<keyword evidence="3 4" id="KW-0486">Methionine biosynthesis</keyword>